<dbReference type="SUPFAM" id="SSF46689">
    <property type="entry name" value="Homeodomain-like"/>
    <property type="match status" value="1"/>
</dbReference>
<dbReference type="InterPro" id="IPR018060">
    <property type="entry name" value="HTH_AraC"/>
</dbReference>
<dbReference type="Pfam" id="PF12833">
    <property type="entry name" value="HTH_18"/>
    <property type="match status" value="1"/>
</dbReference>
<dbReference type="Proteomes" id="UP000298200">
    <property type="component" value="Unassembled WGS sequence"/>
</dbReference>
<keyword evidence="6" id="KW-1185">Reference proteome</keyword>
<name>A0ABY2M5I0_9LEPT</name>
<evidence type="ECO:0000313" key="5">
    <source>
        <dbReference type="EMBL" id="TGL24459.1"/>
    </source>
</evidence>
<keyword evidence="2" id="KW-0238">DNA-binding</keyword>
<sequence length="261" mass="30545">MSTFWIHPSFVLQYEKDHLQYAPHSHHAVQILFSQNDSIEITSNNIFTIHQQLIVIPHNSIHQFSTRSPYLSIYLDPKTKVANQILNYAKASIDFNIDLSKFLKFYKEISLEQIPPKNISNRLEEVLLDLFNESNSQNCFGTYKQIIDERVLNCLDLIERYSSQGEPIKPSQLAKVCNLSMFRLVHLFSENVGIPIRSYALWCKMRNAISFLMSKESMIDSSYRAYFSDQSHFSRSFKRMFGINPSEIFQDPSKFETFFIL</sequence>
<dbReference type="EMBL" id="RQFU01000005">
    <property type="protein sequence ID" value="TGL24459.1"/>
    <property type="molecule type" value="Genomic_DNA"/>
</dbReference>
<proteinExistence type="predicted"/>
<dbReference type="PANTHER" id="PTHR43280">
    <property type="entry name" value="ARAC-FAMILY TRANSCRIPTIONAL REGULATOR"/>
    <property type="match status" value="1"/>
</dbReference>
<dbReference type="SMART" id="SM00342">
    <property type="entry name" value="HTH_ARAC"/>
    <property type="match status" value="1"/>
</dbReference>
<reference evidence="6" key="1">
    <citation type="journal article" date="2019" name="PLoS Negl. Trop. Dis.">
        <title>Revisiting the worldwide diversity of Leptospira species in the environment.</title>
        <authorList>
            <person name="Vincent A.T."/>
            <person name="Schiettekatte O."/>
            <person name="Bourhy P."/>
            <person name="Veyrier F.J."/>
            <person name="Picardeau M."/>
        </authorList>
    </citation>
    <scope>NUCLEOTIDE SEQUENCE [LARGE SCALE GENOMIC DNA]</scope>
    <source>
        <strain evidence="6">201800272</strain>
    </source>
</reference>
<keyword evidence="1" id="KW-0805">Transcription regulation</keyword>
<feature type="domain" description="HTH araC/xylS-type" evidence="4">
    <location>
        <begin position="152"/>
        <end position="251"/>
    </location>
</feature>
<comment type="caution">
    <text evidence="5">The sequence shown here is derived from an EMBL/GenBank/DDBJ whole genome shotgun (WGS) entry which is preliminary data.</text>
</comment>
<dbReference type="PROSITE" id="PS01124">
    <property type="entry name" value="HTH_ARAC_FAMILY_2"/>
    <property type="match status" value="1"/>
</dbReference>
<accession>A0ABY2M5I0</accession>
<protein>
    <submittedName>
        <fullName evidence="5">AraC family transcriptional regulator</fullName>
    </submittedName>
</protein>
<dbReference type="Gene3D" id="1.10.10.60">
    <property type="entry name" value="Homeodomain-like"/>
    <property type="match status" value="1"/>
</dbReference>
<evidence type="ECO:0000256" key="3">
    <source>
        <dbReference type="ARBA" id="ARBA00023163"/>
    </source>
</evidence>
<organism evidence="5 6">
    <name type="scientific">Leptospira yanagawae</name>
    <dbReference type="NCBI Taxonomy" id="293069"/>
    <lineage>
        <taxon>Bacteria</taxon>
        <taxon>Pseudomonadati</taxon>
        <taxon>Spirochaetota</taxon>
        <taxon>Spirochaetia</taxon>
        <taxon>Leptospirales</taxon>
        <taxon>Leptospiraceae</taxon>
        <taxon>Leptospira</taxon>
    </lineage>
</organism>
<dbReference type="InterPro" id="IPR009057">
    <property type="entry name" value="Homeodomain-like_sf"/>
</dbReference>
<evidence type="ECO:0000256" key="2">
    <source>
        <dbReference type="ARBA" id="ARBA00023125"/>
    </source>
</evidence>
<dbReference type="RefSeq" id="WP_135633886.1">
    <property type="nucleotide sequence ID" value="NZ_RQFU01000005.1"/>
</dbReference>
<keyword evidence="3" id="KW-0804">Transcription</keyword>
<evidence type="ECO:0000259" key="4">
    <source>
        <dbReference type="PROSITE" id="PS01124"/>
    </source>
</evidence>
<evidence type="ECO:0000256" key="1">
    <source>
        <dbReference type="ARBA" id="ARBA00023015"/>
    </source>
</evidence>
<evidence type="ECO:0000313" key="6">
    <source>
        <dbReference type="Proteomes" id="UP000298200"/>
    </source>
</evidence>
<dbReference type="PANTHER" id="PTHR43280:SF28">
    <property type="entry name" value="HTH-TYPE TRANSCRIPTIONAL ACTIVATOR RHAS"/>
    <property type="match status" value="1"/>
</dbReference>
<gene>
    <name evidence="5" type="ORF">EHQ46_04910</name>
</gene>